<reference evidence="1 2" key="1">
    <citation type="submission" date="2016-03" db="EMBL/GenBank/DDBJ databases">
        <authorList>
            <person name="Ploux O."/>
        </authorList>
    </citation>
    <scope>NUCLEOTIDE SEQUENCE [LARGE SCALE GENOMIC DNA]</scope>
    <source>
        <strain evidence="1 2">R0</strain>
    </source>
</reference>
<name>A0A150WS22_BDEBC</name>
<dbReference type="Proteomes" id="UP000075320">
    <property type="component" value="Unassembled WGS sequence"/>
</dbReference>
<comment type="caution">
    <text evidence="1">The sequence shown here is derived from an EMBL/GenBank/DDBJ whole genome shotgun (WGS) entry which is preliminary data.</text>
</comment>
<organism evidence="1 2">
    <name type="scientific">Bdellovibrio bacteriovorus</name>
    <dbReference type="NCBI Taxonomy" id="959"/>
    <lineage>
        <taxon>Bacteria</taxon>
        <taxon>Pseudomonadati</taxon>
        <taxon>Bdellovibrionota</taxon>
        <taxon>Bdellovibrionia</taxon>
        <taxon>Bdellovibrionales</taxon>
        <taxon>Pseudobdellovibrionaceae</taxon>
        <taxon>Bdellovibrio</taxon>
    </lineage>
</organism>
<evidence type="ECO:0000313" key="2">
    <source>
        <dbReference type="Proteomes" id="UP000075320"/>
    </source>
</evidence>
<accession>A0A150WS22</accession>
<dbReference type="AlphaFoldDB" id="A0A150WS22"/>
<gene>
    <name evidence="1" type="ORF">AZI86_09955</name>
</gene>
<protein>
    <submittedName>
        <fullName evidence="1">Uncharacterized protein</fullName>
    </submittedName>
</protein>
<dbReference type="EMBL" id="LUKE01000001">
    <property type="protein sequence ID" value="KYG67311.1"/>
    <property type="molecule type" value="Genomic_DNA"/>
</dbReference>
<sequence length="330" mass="37423">MAHKVMQILIKAFLLLAVILIAWVGLNQIESEPLKEITAISADDGDWIRQKPDWPNEFFRFVQDFDQMQTPVPLATLEKYRKLIIANNDYPTIRPLLAITSFFSHRFALNRETLNSFSGLSVDEQLAYMEASLKLSQNLLNQKIAFIQFSVELAIVNSIAKYLDETPERYKLQSSTSAHRYQTIKKLLAEIADARLIATKNALVGELESQLALSKNFKLSDLGLEEKKGGLSLTIWDQIGFLFYNQGATQNTIYENFQELIAAAECVQDFSCEKKCLSDACPEIPKKTTGSLFLNPMGLYLTKFMTLEPRLLVKASFRFKEIKATAESLN</sequence>
<evidence type="ECO:0000313" key="1">
    <source>
        <dbReference type="EMBL" id="KYG67311.1"/>
    </source>
</evidence>
<proteinExistence type="predicted"/>
<dbReference type="RefSeq" id="WP_061834885.1">
    <property type="nucleotide sequence ID" value="NZ_LUKE01000001.1"/>
</dbReference>
<keyword evidence="2" id="KW-1185">Reference proteome</keyword>